<dbReference type="Pfam" id="PF12172">
    <property type="entry name" value="zf-ChsH2"/>
    <property type="match status" value="1"/>
</dbReference>
<keyword evidence="3" id="KW-0238">DNA-binding</keyword>
<dbReference type="InterPro" id="IPR012340">
    <property type="entry name" value="NA-bd_OB-fold"/>
</dbReference>
<dbReference type="EMBL" id="POUW01000010">
    <property type="protein sequence ID" value="PNG03266.1"/>
    <property type="molecule type" value="Genomic_DNA"/>
</dbReference>
<evidence type="ECO:0000259" key="2">
    <source>
        <dbReference type="Pfam" id="PF12172"/>
    </source>
</evidence>
<gene>
    <name evidence="3" type="ORF">CXL00_21020</name>
</gene>
<dbReference type="SUPFAM" id="SSF50249">
    <property type="entry name" value="Nucleic acid-binding proteins"/>
    <property type="match status" value="1"/>
</dbReference>
<dbReference type="InterPro" id="IPR002878">
    <property type="entry name" value="ChsH2_C"/>
</dbReference>
<dbReference type="OrthoDB" id="3182121at2"/>
<dbReference type="Gene3D" id="6.10.30.10">
    <property type="match status" value="1"/>
</dbReference>
<name>A0A2N8SLA2_STUST</name>
<protein>
    <submittedName>
        <fullName evidence="3">DNA-binding protein</fullName>
    </submittedName>
</protein>
<proteinExistence type="predicted"/>
<organism evidence="3 4">
    <name type="scientific">Stutzerimonas stutzeri</name>
    <name type="common">Pseudomonas stutzeri</name>
    <dbReference type="NCBI Taxonomy" id="316"/>
    <lineage>
        <taxon>Bacteria</taxon>
        <taxon>Pseudomonadati</taxon>
        <taxon>Pseudomonadota</taxon>
        <taxon>Gammaproteobacteria</taxon>
        <taxon>Pseudomonadales</taxon>
        <taxon>Pseudomonadaceae</taxon>
        <taxon>Stutzerimonas</taxon>
    </lineage>
</organism>
<dbReference type="InterPro" id="IPR052513">
    <property type="entry name" value="Thioester_dehydratase-like"/>
</dbReference>
<dbReference type="Proteomes" id="UP000235897">
    <property type="component" value="Unassembled WGS sequence"/>
</dbReference>
<dbReference type="Pfam" id="PF01796">
    <property type="entry name" value="OB_ChsH2_C"/>
    <property type="match status" value="1"/>
</dbReference>
<comment type="caution">
    <text evidence="3">The sequence shown here is derived from an EMBL/GenBank/DDBJ whole genome shotgun (WGS) entry which is preliminary data.</text>
</comment>
<feature type="domain" description="ChsH2 rubredoxin-like zinc ribbon" evidence="2">
    <location>
        <begin position="16"/>
        <end position="51"/>
    </location>
</feature>
<accession>A0A2N8SLA2</accession>
<dbReference type="PANTHER" id="PTHR34075:SF5">
    <property type="entry name" value="BLR3430 PROTEIN"/>
    <property type="match status" value="1"/>
</dbReference>
<evidence type="ECO:0000313" key="3">
    <source>
        <dbReference type="EMBL" id="PNG03266.1"/>
    </source>
</evidence>
<dbReference type="InterPro" id="IPR022002">
    <property type="entry name" value="ChsH2_Znr"/>
</dbReference>
<dbReference type="RefSeq" id="WP_031310968.1">
    <property type="nucleotide sequence ID" value="NZ_JAMOIG010000010.1"/>
</dbReference>
<feature type="domain" description="ChsH2 C-terminal OB-fold" evidence="1">
    <location>
        <begin position="55"/>
        <end position="117"/>
    </location>
</feature>
<reference evidence="3 4" key="1">
    <citation type="submission" date="2018-01" db="EMBL/GenBank/DDBJ databases">
        <title>Denitrification phenotypes of diverse strains of Pseudomonas stutzeri.</title>
        <authorList>
            <person name="Milligan D.A."/>
            <person name="Bergaust L."/>
            <person name="Bakken L.R."/>
            <person name="Frostegard A."/>
        </authorList>
    </citation>
    <scope>NUCLEOTIDE SEQUENCE [LARGE SCALE GENOMIC DNA]</scope>
    <source>
        <strain evidence="3 4">28a3</strain>
    </source>
</reference>
<dbReference type="AlphaFoldDB" id="A0A2N8SLA2"/>
<evidence type="ECO:0000259" key="1">
    <source>
        <dbReference type="Pfam" id="PF01796"/>
    </source>
</evidence>
<evidence type="ECO:0000313" key="4">
    <source>
        <dbReference type="Proteomes" id="UP000235897"/>
    </source>
</evidence>
<sequence>MPRKLPALNADTLAFWQGGKRGELLIHHCEACSRFFHPPGPICPRCASFEVGPRSVSGKGTVVSYTLNYQPWTAELDVPYVVAIIELIEQSGLRFVSNVIGMDPQQVHIDMPVRVSFLNVEDVWLPMFERDQ</sequence>
<dbReference type="PANTHER" id="PTHR34075">
    <property type="entry name" value="BLR3430 PROTEIN"/>
    <property type="match status" value="1"/>
</dbReference>
<dbReference type="GO" id="GO:0003677">
    <property type="term" value="F:DNA binding"/>
    <property type="evidence" value="ECO:0007669"/>
    <property type="project" value="UniProtKB-KW"/>
</dbReference>